<dbReference type="InterPro" id="IPR001031">
    <property type="entry name" value="Thioesterase"/>
</dbReference>
<evidence type="ECO:0000256" key="1">
    <source>
        <dbReference type="ARBA" id="ARBA00007169"/>
    </source>
</evidence>
<dbReference type="Gene3D" id="3.40.50.1820">
    <property type="entry name" value="alpha/beta hydrolase"/>
    <property type="match status" value="1"/>
</dbReference>
<proteinExistence type="inferred from homology"/>
<organism evidence="3 4">
    <name type="scientific">Dictyobacter arantiisoli</name>
    <dbReference type="NCBI Taxonomy" id="2014874"/>
    <lineage>
        <taxon>Bacteria</taxon>
        <taxon>Bacillati</taxon>
        <taxon>Chloroflexota</taxon>
        <taxon>Ktedonobacteria</taxon>
        <taxon>Ktedonobacterales</taxon>
        <taxon>Dictyobacteraceae</taxon>
        <taxon>Dictyobacter</taxon>
    </lineage>
</organism>
<keyword evidence="4" id="KW-1185">Reference proteome</keyword>
<accession>A0A5A5TC66</accession>
<sequence>MTNTPWIVSNQSHPSNRLFCFPYAGGGANSIYRTWQQILPPGVEVCPVLLPGREMKLQQPAYTDTAALVPQLAQQLLPYMNVPFQFFGHSMGALLSFELTRELRRQRLTLPTRLFVSAHRAPQLPRRSEPVHSQPDAEFIHSLRTLGGTPEAVLQNEELLQLFLPTLRADFTLCETYNYQPEEPFNLPIAVFGGQTDKDIPASDLAAWQAQSTRPITQQMFQGGHFYLHNQQAQLLQAIQPYYR</sequence>
<name>A0A5A5TC66_9CHLR</name>
<reference evidence="3 4" key="1">
    <citation type="submission" date="2019-01" db="EMBL/GenBank/DDBJ databases">
        <title>Draft genome sequence of Dictyobacter sp. Uno17.</title>
        <authorList>
            <person name="Wang C.M."/>
            <person name="Zheng Y."/>
            <person name="Sakai Y."/>
            <person name="Abe K."/>
            <person name="Yokota A."/>
            <person name="Yabe S."/>
        </authorList>
    </citation>
    <scope>NUCLEOTIDE SEQUENCE [LARGE SCALE GENOMIC DNA]</scope>
    <source>
        <strain evidence="3 4">Uno17</strain>
    </source>
</reference>
<dbReference type="PANTHER" id="PTHR11487">
    <property type="entry name" value="THIOESTERASE"/>
    <property type="match status" value="1"/>
</dbReference>
<gene>
    <name evidence="3" type="ORF">KDI_26640</name>
</gene>
<dbReference type="PANTHER" id="PTHR11487:SF0">
    <property type="entry name" value="S-ACYL FATTY ACID SYNTHASE THIOESTERASE, MEDIUM CHAIN"/>
    <property type="match status" value="1"/>
</dbReference>
<dbReference type="Proteomes" id="UP000322530">
    <property type="component" value="Unassembled WGS sequence"/>
</dbReference>
<dbReference type="EMBL" id="BIXY01000036">
    <property type="protein sequence ID" value="GCF09100.1"/>
    <property type="molecule type" value="Genomic_DNA"/>
</dbReference>
<dbReference type="SUPFAM" id="SSF53474">
    <property type="entry name" value="alpha/beta-Hydrolases"/>
    <property type="match status" value="1"/>
</dbReference>
<evidence type="ECO:0000313" key="3">
    <source>
        <dbReference type="EMBL" id="GCF09100.1"/>
    </source>
</evidence>
<evidence type="ECO:0000313" key="4">
    <source>
        <dbReference type="Proteomes" id="UP000322530"/>
    </source>
</evidence>
<dbReference type="RefSeq" id="WP_149402058.1">
    <property type="nucleotide sequence ID" value="NZ_BIXY01000036.1"/>
</dbReference>
<dbReference type="AlphaFoldDB" id="A0A5A5TC66"/>
<dbReference type="OrthoDB" id="2213423at2"/>
<comment type="caution">
    <text evidence="3">The sequence shown here is derived from an EMBL/GenBank/DDBJ whole genome shotgun (WGS) entry which is preliminary data.</text>
</comment>
<protein>
    <submittedName>
        <fullName evidence="3">Thioesterase</fullName>
    </submittedName>
</protein>
<dbReference type="Pfam" id="PF00975">
    <property type="entry name" value="Thioesterase"/>
    <property type="match status" value="1"/>
</dbReference>
<dbReference type="InterPro" id="IPR012223">
    <property type="entry name" value="TEII"/>
</dbReference>
<feature type="domain" description="Thioesterase" evidence="2">
    <location>
        <begin position="17"/>
        <end position="240"/>
    </location>
</feature>
<dbReference type="InterPro" id="IPR029058">
    <property type="entry name" value="AB_hydrolase_fold"/>
</dbReference>
<comment type="similarity">
    <text evidence="1">Belongs to the thioesterase family.</text>
</comment>
<evidence type="ECO:0000259" key="2">
    <source>
        <dbReference type="Pfam" id="PF00975"/>
    </source>
</evidence>
<dbReference type="GO" id="GO:0008610">
    <property type="term" value="P:lipid biosynthetic process"/>
    <property type="evidence" value="ECO:0007669"/>
    <property type="project" value="TreeGrafter"/>
</dbReference>